<dbReference type="Proteomes" id="UP000287969">
    <property type="component" value="Chromosome"/>
</dbReference>
<accession>A0A410QD59</accession>
<dbReference type="GO" id="GO:0003676">
    <property type="term" value="F:nucleic acid binding"/>
    <property type="evidence" value="ECO:0007669"/>
    <property type="project" value="InterPro"/>
</dbReference>
<feature type="domain" description="Type II methyltransferase M.TaqI-like" evidence="1">
    <location>
        <begin position="201"/>
        <end position="400"/>
    </location>
</feature>
<reference evidence="3" key="1">
    <citation type="submission" date="2019-01" db="EMBL/GenBank/DDBJ databases">
        <title>Draft genomes of a novel of Sporanaerobacter strains.</title>
        <authorList>
            <person name="Ma S."/>
        </authorList>
    </citation>
    <scope>NUCLEOTIDE SEQUENCE [LARGE SCALE GENOMIC DNA]</scope>
    <source>
        <strain evidence="3">NJN-17</strain>
    </source>
</reference>
<dbReference type="Gene3D" id="3.40.50.150">
    <property type="entry name" value="Vaccinia Virus protein VP39"/>
    <property type="match status" value="1"/>
</dbReference>
<evidence type="ECO:0000313" key="3">
    <source>
        <dbReference type="Proteomes" id="UP000287969"/>
    </source>
</evidence>
<sequence length="660" mass="76776">MEKLIDIQSSPVAPLLDLLLKDKSTKKNIIWATDTYEELGHGFSDKEQISRSLLLQRVGIIMPRIRKSQEAQQERTRKKAEVFTPAWLCNLMNNYCDKEWFGRKNVFNAEKDDHTWTVVEEPIEFPKRKTWKHYVDSRRLEITCGEAPYLVSRYDVSTGELIVPPKRRIGQLDRKLRIVNENAADYEEWVKWTIRAFEASYGYEYQGDNLLIARINLLLTFIDYYKERWGKEPDEKLLRTVVNKIVWNIWQMDGLKDTVPLGKPYEKFRQLTLFDMYSEMADNEPEAIPCKIYNWRRDNSIFFNKLKEMKVMGKKLFNFVIGNPPYNEDFENSGDNGNFAKPVYNQFMDAAYEIADKVELIHPARFLFNAGSTPKAWNEKMLNDEHFKILKYEPNSTAVFPNTDIKGGVAITYYDCDIKYAPIEIFTSFHELNTILKKVEHLSDVFMNSIISGRGVYRLSDKALEEHPEIVEIQSKGHKKDVGAGAFKVLANIVFFDDKPSDDYEYVKFLGLASGKRVYYWGRKYYQDVPESFYKYKVFIPKANGSGALGEVLSTPLIGEPLIGATETFLSIGAYDTLAEAEHCLKYVQSKFARVMLGILKITQDNTKDKWKYVPLQDFTSASDIDWSKSVHEIDLQLYRKYGLDEKEINFIETHVKEMA</sequence>
<keyword evidence="2" id="KW-0255">Endonuclease</keyword>
<dbReference type="InterPro" id="IPR002052">
    <property type="entry name" value="DNA_methylase_N6_adenine_CS"/>
</dbReference>
<dbReference type="GO" id="GO:0006304">
    <property type="term" value="P:DNA modification"/>
    <property type="evidence" value="ECO:0007669"/>
    <property type="project" value="InterPro"/>
</dbReference>
<keyword evidence="2" id="KW-0540">Nuclease</keyword>
<protein>
    <submittedName>
        <fullName evidence="2">Restriction endonuclease</fullName>
    </submittedName>
</protein>
<dbReference type="InterPro" id="IPR029063">
    <property type="entry name" value="SAM-dependent_MTases_sf"/>
</dbReference>
<organism evidence="2 3">
    <name type="scientific">Acidilutibacter cellobiosedens</name>
    <dbReference type="NCBI Taxonomy" id="2507161"/>
    <lineage>
        <taxon>Bacteria</taxon>
        <taxon>Bacillati</taxon>
        <taxon>Bacillota</taxon>
        <taxon>Tissierellia</taxon>
        <taxon>Tissierellales</taxon>
        <taxon>Acidilutibacteraceae</taxon>
        <taxon>Acidilutibacter</taxon>
    </lineage>
</organism>
<dbReference type="PROSITE" id="PS00092">
    <property type="entry name" value="N6_MTASE"/>
    <property type="match status" value="1"/>
</dbReference>
<dbReference type="KEGG" id="spoa:EQM13_10280"/>
<dbReference type="SUPFAM" id="SSF53335">
    <property type="entry name" value="S-adenosyl-L-methionine-dependent methyltransferases"/>
    <property type="match status" value="1"/>
</dbReference>
<dbReference type="AlphaFoldDB" id="A0A410QD59"/>
<dbReference type="GO" id="GO:0004519">
    <property type="term" value="F:endonuclease activity"/>
    <property type="evidence" value="ECO:0007669"/>
    <property type="project" value="UniProtKB-KW"/>
</dbReference>
<dbReference type="InterPro" id="IPR011639">
    <property type="entry name" value="MethylTrfase_TaqI-like_dom"/>
</dbReference>
<dbReference type="REBASE" id="297405">
    <property type="entry name" value="SspNJN17ORF10275P"/>
</dbReference>
<keyword evidence="3" id="KW-1185">Reference proteome</keyword>
<gene>
    <name evidence="2" type="ORF">EQM13_10280</name>
</gene>
<proteinExistence type="predicted"/>
<keyword evidence="2" id="KW-0378">Hydrolase</keyword>
<dbReference type="OrthoDB" id="9813673at2"/>
<dbReference type="Pfam" id="PF07669">
    <property type="entry name" value="Eco57I"/>
    <property type="match status" value="1"/>
</dbReference>
<dbReference type="GO" id="GO:0032259">
    <property type="term" value="P:methylation"/>
    <property type="evidence" value="ECO:0007669"/>
    <property type="project" value="InterPro"/>
</dbReference>
<dbReference type="EMBL" id="CP035282">
    <property type="protein sequence ID" value="QAT61953.1"/>
    <property type="molecule type" value="Genomic_DNA"/>
</dbReference>
<name>A0A410QD59_9FIRM</name>
<evidence type="ECO:0000259" key="1">
    <source>
        <dbReference type="Pfam" id="PF07669"/>
    </source>
</evidence>
<dbReference type="RefSeq" id="WP_114219282.1">
    <property type="nucleotide sequence ID" value="NZ_CP035282.1"/>
</dbReference>
<evidence type="ECO:0000313" key="2">
    <source>
        <dbReference type="EMBL" id="QAT61953.1"/>
    </source>
</evidence>
<dbReference type="GO" id="GO:0009007">
    <property type="term" value="F:site-specific DNA-methyltransferase (adenine-specific) activity"/>
    <property type="evidence" value="ECO:0007669"/>
    <property type="project" value="UniProtKB-EC"/>
</dbReference>